<dbReference type="PROSITE" id="PS50878">
    <property type="entry name" value="RT_POL"/>
    <property type="match status" value="1"/>
</dbReference>
<sequence length="132" mass="14573">KAFDTVNHSHIIAVLKQKGVDKYIITLIANMYNNVETSINMEKASYDPIGIHVGVKQGDAMSPLLFNLSLDSLLCKLENKGCGYQHCDSNITAMAFVDDLVLLSSSWDGMVNNIKISETFCDFIGLKIQGEK</sequence>
<dbReference type="OrthoDB" id="9902985at2759"/>
<dbReference type="PANTHER" id="PTHR19446">
    <property type="entry name" value="REVERSE TRANSCRIPTASES"/>
    <property type="match status" value="1"/>
</dbReference>
<dbReference type="EMBL" id="WBNH01007264">
    <property type="protein sequence ID" value="NXX81389.1"/>
    <property type="molecule type" value="Genomic_DNA"/>
</dbReference>
<protein>
    <submittedName>
        <fullName evidence="2">POLR protein</fullName>
    </submittedName>
</protein>
<organism evidence="2 3">
    <name type="scientific">Urocolius indicus</name>
    <name type="common">Red-faced mousebird</name>
    <name type="synonym">Colius indicus</name>
    <dbReference type="NCBI Taxonomy" id="458196"/>
    <lineage>
        <taxon>Eukaryota</taxon>
        <taxon>Metazoa</taxon>
        <taxon>Chordata</taxon>
        <taxon>Craniata</taxon>
        <taxon>Vertebrata</taxon>
        <taxon>Euteleostomi</taxon>
        <taxon>Archelosauria</taxon>
        <taxon>Archosauria</taxon>
        <taxon>Dinosauria</taxon>
        <taxon>Saurischia</taxon>
        <taxon>Theropoda</taxon>
        <taxon>Coelurosauria</taxon>
        <taxon>Aves</taxon>
        <taxon>Neognathae</taxon>
        <taxon>Neoaves</taxon>
        <taxon>Telluraves</taxon>
        <taxon>Coraciimorphae</taxon>
        <taxon>Coliiformes</taxon>
        <taxon>Coliidae</taxon>
        <taxon>Urocolius</taxon>
    </lineage>
</organism>
<dbReference type="SUPFAM" id="SSF56672">
    <property type="entry name" value="DNA/RNA polymerases"/>
    <property type="match status" value="1"/>
</dbReference>
<comment type="caution">
    <text evidence="2">The sequence shown here is derived from an EMBL/GenBank/DDBJ whole genome shotgun (WGS) entry which is preliminary data.</text>
</comment>
<dbReference type="InterPro" id="IPR043502">
    <property type="entry name" value="DNA/RNA_pol_sf"/>
</dbReference>
<gene>
    <name evidence="2" type="primary">Pol_2</name>
    <name evidence="2" type="ORF">UROIND_R15403</name>
</gene>
<reference evidence="2" key="1">
    <citation type="submission" date="2020-02" db="EMBL/GenBank/DDBJ databases">
        <title>Bird 10,000 Genomes (B10K) Project - Family phase.</title>
        <authorList>
            <person name="Zhang G."/>
        </authorList>
    </citation>
    <scope>NUCLEOTIDE SEQUENCE</scope>
    <source>
        <strain evidence="2">B10K-DU-030-59</strain>
    </source>
</reference>
<proteinExistence type="predicted"/>
<dbReference type="InterPro" id="IPR000477">
    <property type="entry name" value="RT_dom"/>
</dbReference>
<evidence type="ECO:0000313" key="2">
    <source>
        <dbReference type="EMBL" id="NXX81389.1"/>
    </source>
</evidence>
<feature type="non-terminal residue" evidence="2">
    <location>
        <position position="1"/>
    </location>
</feature>
<dbReference type="Pfam" id="PF00078">
    <property type="entry name" value="RVT_1"/>
    <property type="match status" value="1"/>
</dbReference>
<evidence type="ECO:0000259" key="1">
    <source>
        <dbReference type="PROSITE" id="PS50878"/>
    </source>
</evidence>
<evidence type="ECO:0000313" key="3">
    <source>
        <dbReference type="Proteomes" id="UP000654395"/>
    </source>
</evidence>
<keyword evidence="3" id="KW-1185">Reference proteome</keyword>
<dbReference type="AlphaFoldDB" id="A0A852KUV6"/>
<accession>A0A852KUV6</accession>
<dbReference type="Proteomes" id="UP000654395">
    <property type="component" value="Unassembled WGS sequence"/>
</dbReference>
<feature type="non-terminal residue" evidence="2">
    <location>
        <position position="132"/>
    </location>
</feature>
<feature type="domain" description="Reverse transcriptase" evidence="1">
    <location>
        <begin position="1"/>
        <end position="132"/>
    </location>
</feature>
<name>A0A852KUV6_UROIN</name>